<sequence>MSETGRLTRSATRNLQQDAIADPGAGRRLMRGLPSRRTSVLNKTAQASRTPQEAAPDQRQETRIEVPAPYNGRLVSLPGRHLLHPVVYEVNEHPLVQKPHGKIYIGVLDFARKAMGDLFVKSANMDLPNDLRELKALGFAILKPSRNDYFLLRNRFGSGIAEDDRVVSWARSKKELDDQEIKEYETLRGDIQGPPELMTATKAVKTSEGYKGGVQFERHDRAVNIKTGPRCYQLAATVQAQKVMSSPGVQGKVCHLVKDKDAQMRFNIVKIGARAAIKGVKKGPPGLYENLRRQAEVTALPPVGDDENPAWVAMQLNLAAAAAKNSGVKLDGPLGVFGQPHLDAGDHAVPPTGMTNLSKPHPKVEQEYFCVLDFGFAWEMEEFATTFFSGLHFHGGSSPRYKKTLGDDDAIYYRMTLIAYPPTQILNAQDSVALAALPDGTPFRVGIEMRNPSSHQLSQQGHCTQATWAADGGSVLTPKAHLNHFSRLLTEAIVYFAQQLPPGMVPRVDKSLAMKLVSAVVDNKRITADDWELGPGWTGDDVEIGKDYSELLATLGVEHPQDLPPRELALLCNSDSMSQEPFNNAALQAATEDWSKRLAKAKESIPVCVVADGLDDEAVMGGRIVIQARKAAVKVARRQKNVNSKKRPNPTENGGPKTRKKAKLQKGKHVYGEPSSSQKLLDVDDDEVEMQGIENLLQDFLFEPEVAQVDPEDFGLGTANRTETRLSTKKPTHNCKLLANLSSDRLLKTLKVVRTIAAGIEANPTMHTDLNKMGQILTQPVITIGRELWSMFRNLSLEHCTSNVALWTRQKLLLLINMTIWESLENLLEDAYDQERHDSSSELGCVLRRAETILETQPCQVRLDASEFLSFFEPEEAIFEQKQAKKRYVTASKASTLALASSILQKWLDFPDAQKYQTQAWFIRALSDHVGPQVLLLNDVWKAAHNINSHVLGMNKDCRISKANILEWSKKTLAGHILTDRNSPDYKVLCSIDAEIQAISSALGTDSMFHLLRTLEPPLAIQSGGVSAGNNVDMSSQRVESNERSIESEDEETDDPIVVDVAPQVEEDVEIPDGAAFDKFYREIELLYCFLDDPSLAVVVPNRRSVDSASYWTAMYRQHVELNSDKKLPFRDHAISRRRILEVGGPYSPEYLSTRHGVFSAILHRGITHNTKFLQEQQTVFQDLDEWNALCDSLGDRSEEYFCNKSAYGRGRWRTVGNAMAYWEATASPAFVDFIESQEPTDFCRLFKLFQTLPAFGKLTAYLLAVDYAITGKATIPTLTELGDIIGQINAGGLGGLQKLGWRNLKPRDKVAISHALDAVHREMKARMPAPRQLQINFERFGFFFVEHALCKLDRLDLSAFNKISSS</sequence>
<name>A0A067S629_GALM3</name>
<evidence type="ECO:0000313" key="3">
    <source>
        <dbReference type="Proteomes" id="UP000027222"/>
    </source>
</evidence>
<feature type="region of interest" description="Disordered" evidence="1">
    <location>
        <begin position="1024"/>
        <end position="1054"/>
    </location>
</feature>
<feature type="compositionally biased region" description="Polar residues" evidence="1">
    <location>
        <begin position="36"/>
        <end position="51"/>
    </location>
</feature>
<feature type="compositionally biased region" description="Basic residues" evidence="1">
    <location>
        <begin position="636"/>
        <end position="648"/>
    </location>
</feature>
<evidence type="ECO:0000313" key="2">
    <source>
        <dbReference type="EMBL" id="KDR66266.1"/>
    </source>
</evidence>
<organism evidence="2 3">
    <name type="scientific">Galerina marginata (strain CBS 339.88)</name>
    <dbReference type="NCBI Taxonomy" id="685588"/>
    <lineage>
        <taxon>Eukaryota</taxon>
        <taxon>Fungi</taxon>
        <taxon>Dikarya</taxon>
        <taxon>Basidiomycota</taxon>
        <taxon>Agaricomycotina</taxon>
        <taxon>Agaricomycetes</taxon>
        <taxon>Agaricomycetidae</taxon>
        <taxon>Agaricales</taxon>
        <taxon>Agaricineae</taxon>
        <taxon>Strophariaceae</taxon>
        <taxon>Galerina</taxon>
    </lineage>
</organism>
<feature type="compositionally biased region" description="Basic residues" evidence="1">
    <location>
        <begin position="657"/>
        <end position="669"/>
    </location>
</feature>
<dbReference type="OrthoDB" id="3061143at2759"/>
<proteinExistence type="predicted"/>
<accession>A0A067S629</accession>
<keyword evidence="3" id="KW-1185">Reference proteome</keyword>
<dbReference type="HOGENOM" id="CLU_256580_0_0_1"/>
<evidence type="ECO:0000256" key="1">
    <source>
        <dbReference type="SAM" id="MobiDB-lite"/>
    </source>
</evidence>
<dbReference type="Proteomes" id="UP000027222">
    <property type="component" value="Unassembled WGS sequence"/>
</dbReference>
<dbReference type="EMBL" id="KL142425">
    <property type="protein sequence ID" value="KDR66266.1"/>
    <property type="molecule type" value="Genomic_DNA"/>
</dbReference>
<feature type="compositionally biased region" description="Polar residues" evidence="1">
    <location>
        <begin position="1024"/>
        <end position="1039"/>
    </location>
</feature>
<reference evidence="3" key="1">
    <citation type="journal article" date="2014" name="Proc. Natl. Acad. Sci. U.S.A.">
        <title>Extensive sampling of basidiomycete genomes demonstrates inadequacy of the white-rot/brown-rot paradigm for wood decay fungi.</title>
        <authorList>
            <person name="Riley R."/>
            <person name="Salamov A.A."/>
            <person name="Brown D.W."/>
            <person name="Nagy L.G."/>
            <person name="Floudas D."/>
            <person name="Held B.W."/>
            <person name="Levasseur A."/>
            <person name="Lombard V."/>
            <person name="Morin E."/>
            <person name="Otillar R."/>
            <person name="Lindquist E.A."/>
            <person name="Sun H."/>
            <person name="LaButti K.M."/>
            <person name="Schmutz J."/>
            <person name="Jabbour D."/>
            <person name="Luo H."/>
            <person name="Baker S.E."/>
            <person name="Pisabarro A.G."/>
            <person name="Walton J.D."/>
            <person name="Blanchette R.A."/>
            <person name="Henrissat B."/>
            <person name="Martin F."/>
            <person name="Cullen D."/>
            <person name="Hibbett D.S."/>
            <person name="Grigoriev I.V."/>
        </authorList>
    </citation>
    <scope>NUCLEOTIDE SEQUENCE [LARGE SCALE GENOMIC DNA]</scope>
    <source>
        <strain evidence="3">CBS 339.88</strain>
    </source>
</reference>
<feature type="compositionally biased region" description="Polar residues" evidence="1">
    <location>
        <begin position="1"/>
        <end position="17"/>
    </location>
</feature>
<protein>
    <submittedName>
        <fullName evidence="2">Uncharacterized protein</fullName>
    </submittedName>
</protein>
<feature type="region of interest" description="Disordered" evidence="1">
    <location>
        <begin position="1"/>
        <end position="62"/>
    </location>
</feature>
<feature type="region of interest" description="Disordered" evidence="1">
    <location>
        <begin position="636"/>
        <end position="679"/>
    </location>
</feature>
<gene>
    <name evidence="2" type="ORF">GALMADRAFT_148022</name>
</gene>